<comment type="similarity">
    <text evidence="6">Belongs to the peptidase M48 family.</text>
</comment>
<evidence type="ECO:0000313" key="10">
    <source>
        <dbReference type="Proteomes" id="UP001500752"/>
    </source>
</evidence>
<organism evidence="9 10">
    <name type="scientific">Arthrobacter ginkgonis</name>
    <dbReference type="NCBI Taxonomy" id="1630594"/>
    <lineage>
        <taxon>Bacteria</taxon>
        <taxon>Bacillati</taxon>
        <taxon>Actinomycetota</taxon>
        <taxon>Actinomycetes</taxon>
        <taxon>Micrococcales</taxon>
        <taxon>Micrococcaceae</taxon>
        <taxon>Arthrobacter</taxon>
    </lineage>
</organism>
<comment type="cofactor">
    <cofactor evidence="6">
        <name>Zn(2+)</name>
        <dbReference type="ChEBI" id="CHEBI:29105"/>
    </cofactor>
    <text evidence="6">Binds 1 zinc ion per subunit.</text>
</comment>
<gene>
    <name evidence="9" type="ORF">GCM10023081_26410</name>
</gene>
<evidence type="ECO:0000256" key="5">
    <source>
        <dbReference type="ARBA" id="ARBA00023049"/>
    </source>
</evidence>
<evidence type="ECO:0000256" key="4">
    <source>
        <dbReference type="ARBA" id="ARBA00022833"/>
    </source>
</evidence>
<evidence type="ECO:0000256" key="7">
    <source>
        <dbReference type="SAM" id="Phobius"/>
    </source>
</evidence>
<dbReference type="InterPro" id="IPR052173">
    <property type="entry name" value="Beta-lactam_resp_regulator"/>
</dbReference>
<feature type="transmembrane region" description="Helical" evidence="7">
    <location>
        <begin position="36"/>
        <end position="61"/>
    </location>
</feature>
<dbReference type="PANTHER" id="PTHR34978:SF3">
    <property type="entry name" value="SLR0241 PROTEIN"/>
    <property type="match status" value="1"/>
</dbReference>
<name>A0ABP7CHD8_9MICC</name>
<protein>
    <submittedName>
        <fullName evidence="9">M56 family metallopeptidase</fullName>
    </submittedName>
</protein>
<dbReference type="InterPro" id="IPR001915">
    <property type="entry name" value="Peptidase_M48"/>
</dbReference>
<dbReference type="Proteomes" id="UP001500752">
    <property type="component" value="Unassembled WGS sequence"/>
</dbReference>
<keyword evidence="7" id="KW-0812">Transmembrane</keyword>
<dbReference type="Gene3D" id="3.30.2010.10">
    <property type="entry name" value="Metalloproteases ('zincins'), catalytic domain"/>
    <property type="match status" value="1"/>
</dbReference>
<sequence>MLTASYLLAALAVVLAWPAPVALSRARWTARSPFTALVLWQAIALAGGLSMIGAMLVWGLAPLGDSLLEALGGLWRVIFGLPGAAGLGIVHVFALSAAALLGAHLVFTLLITAAKVTRQRVRHRRLLNLLSDPSPSDPKTVVLEHEIPVAYCLPGFTEPVTVLSRGLVDALDAEGLRAVLAHERAHLEQHHDLLVLAFESWHQALPWLPTSRLARLAVQDLIEMLADDAALEQVSAPVLLRSLLTAATGTAEALSTPGSVAAAPTEELSSRRLKRLLSPGDALPAPVRAGVLCVALLLLCIPTLLLVAPGLIG</sequence>
<dbReference type="PANTHER" id="PTHR34978">
    <property type="entry name" value="POSSIBLE SENSOR-TRANSDUCER PROTEIN BLAR"/>
    <property type="match status" value="1"/>
</dbReference>
<evidence type="ECO:0000313" key="9">
    <source>
        <dbReference type="EMBL" id="GAA3687812.1"/>
    </source>
</evidence>
<keyword evidence="10" id="KW-1185">Reference proteome</keyword>
<feature type="domain" description="Peptidase M48" evidence="8">
    <location>
        <begin position="133"/>
        <end position="198"/>
    </location>
</feature>
<proteinExistence type="inferred from homology"/>
<evidence type="ECO:0000256" key="2">
    <source>
        <dbReference type="ARBA" id="ARBA00022723"/>
    </source>
</evidence>
<feature type="transmembrane region" description="Helical" evidence="7">
    <location>
        <begin position="99"/>
        <end position="117"/>
    </location>
</feature>
<evidence type="ECO:0000256" key="1">
    <source>
        <dbReference type="ARBA" id="ARBA00022670"/>
    </source>
</evidence>
<keyword evidence="7" id="KW-1133">Transmembrane helix</keyword>
<keyword evidence="4 6" id="KW-0862">Zinc</keyword>
<dbReference type="EMBL" id="BAABEO010000018">
    <property type="protein sequence ID" value="GAA3687812.1"/>
    <property type="molecule type" value="Genomic_DNA"/>
</dbReference>
<feature type="transmembrane region" description="Helical" evidence="7">
    <location>
        <begin position="289"/>
        <end position="312"/>
    </location>
</feature>
<keyword evidence="2" id="KW-0479">Metal-binding</keyword>
<comment type="caution">
    <text evidence="9">The sequence shown here is derived from an EMBL/GenBank/DDBJ whole genome shotgun (WGS) entry which is preliminary data.</text>
</comment>
<keyword evidence="7" id="KW-0472">Membrane</keyword>
<reference evidence="10" key="1">
    <citation type="journal article" date="2019" name="Int. J. Syst. Evol. Microbiol.">
        <title>The Global Catalogue of Microorganisms (GCM) 10K type strain sequencing project: providing services to taxonomists for standard genome sequencing and annotation.</title>
        <authorList>
            <consortium name="The Broad Institute Genomics Platform"/>
            <consortium name="The Broad Institute Genome Sequencing Center for Infectious Disease"/>
            <person name="Wu L."/>
            <person name="Ma J."/>
        </authorList>
    </citation>
    <scope>NUCLEOTIDE SEQUENCE [LARGE SCALE GENOMIC DNA]</scope>
    <source>
        <strain evidence="10">JCM 30742</strain>
    </source>
</reference>
<accession>A0ABP7CHD8</accession>
<evidence type="ECO:0000256" key="3">
    <source>
        <dbReference type="ARBA" id="ARBA00022801"/>
    </source>
</evidence>
<dbReference type="CDD" id="cd07326">
    <property type="entry name" value="M56_BlaR1_MecR1_like"/>
    <property type="match status" value="1"/>
</dbReference>
<dbReference type="Pfam" id="PF01435">
    <property type="entry name" value="Peptidase_M48"/>
    <property type="match status" value="1"/>
</dbReference>
<evidence type="ECO:0000256" key="6">
    <source>
        <dbReference type="RuleBase" id="RU003983"/>
    </source>
</evidence>
<keyword evidence="3 6" id="KW-0378">Hydrolase</keyword>
<dbReference type="RefSeq" id="WP_345151389.1">
    <property type="nucleotide sequence ID" value="NZ_BAABEO010000018.1"/>
</dbReference>
<keyword evidence="1 6" id="KW-0645">Protease</keyword>
<keyword evidence="5 6" id="KW-0482">Metalloprotease</keyword>
<evidence type="ECO:0000259" key="8">
    <source>
        <dbReference type="Pfam" id="PF01435"/>
    </source>
</evidence>